<dbReference type="AlphaFoldDB" id="A0A166AVR9"/>
<keyword evidence="2" id="KW-1185">Reference proteome</keyword>
<evidence type="ECO:0000313" key="1">
    <source>
        <dbReference type="EMBL" id="KZT35729.1"/>
    </source>
</evidence>
<organism evidence="1 2">
    <name type="scientific">Sistotremastrum suecicum HHB10207 ss-3</name>
    <dbReference type="NCBI Taxonomy" id="1314776"/>
    <lineage>
        <taxon>Eukaryota</taxon>
        <taxon>Fungi</taxon>
        <taxon>Dikarya</taxon>
        <taxon>Basidiomycota</taxon>
        <taxon>Agaricomycotina</taxon>
        <taxon>Agaricomycetes</taxon>
        <taxon>Sistotremastrales</taxon>
        <taxon>Sistotremastraceae</taxon>
        <taxon>Sistotremastrum</taxon>
    </lineage>
</organism>
<evidence type="ECO:0000313" key="2">
    <source>
        <dbReference type="Proteomes" id="UP000076798"/>
    </source>
</evidence>
<sequence>MSLEYHYEKPSLEKEDKKFEGVKSPTDLLTLPAPNLSRLSVLYVEKSMHSFPSSFPFPSVHHFSSLTFLDLKGCTLQSDWTGIFPSSLRHFHAHCGSHDEQVVSVNNLLRLMEGCPHIELIDIFGFPFPNWSPRTPTPDVDHIIPARHLRHFSVLSNSISDWSSLFDWIDAPHLSEIDIKFSVSPDCEVLPIYFRQHMSEVSRAELTFGHNRMTCMYSGIHTATGLSFKHVLNVSPHNEYHDQPEGQWVGVVNQITSPLAQVENLIVEYEDHTEGQWDTLVQNIPSLASLETSWLFRDGFFEALSAQTPSFSPFTTPCPRLSALRIVDHTNVDRMPPPPASTRNEYGDIIEREDEKTRYELLWTERQRERWAERRSQLLTCLEHRSSQGYRLSELTLSERWLTGWNLGALRRCVDRIESTEGQLVDFDVFVV</sequence>
<accession>A0A166AVR9</accession>
<dbReference type="SUPFAM" id="SSF52047">
    <property type="entry name" value="RNI-like"/>
    <property type="match status" value="1"/>
</dbReference>
<proteinExistence type="predicted"/>
<reference evidence="1 2" key="1">
    <citation type="journal article" date="2016" name="Mol. Biol. Evol.">
        <title>Comparative Genomics of Early-Diverging Mushroom-Forming Fungi Provides Insights into the Origins of Lignocellulose Decay Capabilities.</title>
        <authorList>
            <person name="Nagy L.G."/>
            <person name="Riley R."/>
            <person name="Tritt A."/>
            <person name="Adam C."/>
            <person name="Daum C."/>
            <person name="Floudas D."/>
            <person name="Sun H."/>
            <person name="Yadav J.S."/>
            <person name="Pangilinan J."/>
            <person name="Larsson K.H."/>
            <person name="Matsuura K."/>
            <person name="Barry K."/>
            <person name="Labutti K."/>
            <person name="Kuo R."/>
            <person name="Ohm R.A."/>
            <person name="Bhattacharya S.S."/>
            <person name="Shirouzu T."/>
            <person name="Yoshinaga Y."/>
            <person name="Martin F.M."/>
            <person name="Grigoriev I.V."/>
            <person name="Hibbett D.S."/>
        </authorList>
    </citation>
    <scope>NUCLEOTIDE SEQUENCE [LARGE SCALE GENOMIC DNA]</scope>
    <source>
        <strain evidence="1 2">HHB10207 ss-3</strain>
    </source>
</reference>
<dbReference type="InterPro" id="IPR032675">
    <property type="entry name" value="LRR_dom_sf"/>
</dbReference>
<gene>
    <name evidence="1" type="ORF">SISSUDRAFT_132602</name>
</gene>
<protein>
    <recommendedName>
        <fullName evidence="3">RNI-like protein</fullName>
    </recommendedName>
</protein>
<dbReference type="Proteomes" id="UP000076798">
    <property type="component" value="Unassembled WGS sequence"/>
</dbReference>
<name>A0A166AVR9_9AGAM</name>
<dbReference type="EMBL" id="KV428129">
    <property type="protein sequence ID" value="KZT35729.1"/>
    <property type="molecule type" value="Genomic_DNA"/>
</dbReference>
<evidence type="ECO:0008006" key="3">
    <source>
        <dbReference type="Google" id="ProtNLM"/>
    </source>
</evidence>
<dbReference type="Gene3D" id="3.80.10.10">
    <property type="entry name" value="Ribonuclease Inhibitor"/>
    <property type="match status" value="1"/>
</dbReference>